<keyword evidence="1" id="KW-0732">Signal</keyword>
<sequence>MRRMIQVLCSVLLLCAVTVVNAAEVDSFTNRHELEDSRPLLNRLVNTWMDEAAEKASEPGILPIDAGRCDPERLYGELEKRLAGFLIGHVEDWVNTSPLVEKIAVDFEHSIYRDFPFSESPSVAMTGRLATLVRIGDAYVGSDKFGHFFSEGYSYFKLYRRSGADASLAFGELTEATVFGQLTTGIYSYADLSANLNGLRFWNRVLGALPDPVTRQPVTRPYFACEGTRWVQVQPFDWNDYVDATWDEAANCNVVKSEVLYDQLIRRIRTVTHGKACPLYRPDSTLLAARYGDFLPYVWNPDGIRVEAVDIRPRFQSYLAHLWESQGATDNRVVR</sequence>
<dbReference type="AlphaFoldDB" id="A0AB39UTL2"/>
<gene>
    <name evidence="2" type="ORF">AAIA72_12465</name>
</gene>
<evidence type="ECO:0000313" key="2">
    <source>
        <dbReference type="EMBL" id="XDT71617.1"/>
    </source>
</evidence>
<proteinExistence type="predicted"/>
<feature type="signal peptide" evidence="1">
    <location>
        <begin position="1"/>
        <end position="22"/>
    </location>
</feature>
<name>A0AB39UTL2_9GAMM</name>
<protein>
    <submittedName>
        <fullName evidence="2">Uncharacterized protein</fullName>
    </submittedName>
</protein>
<evidence type="ECO:0000256" key="1">
    <source>
        <dbReference type="SAM" id="SignalP"/>
    </source>
</evidence>
<dbReference type="KEGG" id="tcd:AAIA72_12465"/>
<organism evidence="2">
    <name type="scientific">Thermohahella caldifontis</name>
    <dbReference type="NCBI Taxonomy" id="3142973"/>
    <lineage>
        <taxon>Bacteria</taxon>
        <taxon>Pseudomonadati</taxon>
        <taxon>Pseudomonadota</taxon>
        <taxon>Gammaproteobacteria</taxon>
        <taxon>Oceanospirillales</taxon>
        <taxon>Hahellaceae</taxon>
        <taxon>Thermohahella</taxon>
    </lineage>
</organism>
<reference evidence="2" key="1">
    <citation type="submission" date="2024-05" db="EMBL/GenBank/DDBJ databases">
        <title>Genome sequencing of novel strain.</title>
        <authorList>
            <person name="Ganbat D."/>
            <person name="Ganbat S."/>
            <person name="Lee S.-J."/>
        </authorList>
    </citation>
    <scope>NUCLEOTIDE SEQUENCE</scope>
    <source>
        <strain evidence="2">SMD15-11</strain>
    </source>
</reference>
<dbReference type="EMBL" id="CP154858">
    <property type="protein sequence ID" value="XDT71617.1"/>
    <property type="molecule type" value="Genomic_DNA"/>
</dbReference>
<feature type="chain" id="PRO_5044251975" evidence="1">
    <location>
        <begin position="23"/>
        <end position="335"/>
    </location>
</feature>
<dbReference type="RefSeq" id="WP_369600644.1">
    <property type="nucleotide sequence ID" value="NZ_CP154858.1"/>
</dbReference>
<accession>A0AB39UTL2</accession>